<dbReference type="RefSeq" id="WP_376836265.1">
    <property type="nucleotide sequence ID" value="NZ_JBHLSW010000007.1"/>
</dbReference>
<dbReference type="EMBL" id="JBHLSW010000007">
    <property type="protein sequence ID" value="MFC0634247.1"/>
    <property type="molecule type" value="Genomic_DNA"/>
</dbReference>
<dbReference type="Pfam" id="PF24698">
    <property type="entry name" value="DUF7662"/>
    <property type="match status" value="1"/>
</dbReference>
<feature type="domain" description="DUF7662" evidence="1">
    <location>
        <begin position="4"/>
        <end position="79"/>
    </location>
</feature>
<evidence type="ECO:0000313" key="2">
    <source>
        <dbReference type="EMBL" id="MFC0634247.1"/>
    </source>
</evidence>
<reference evidence="2 3" key="1">
    <citation type="submission" date="2024-09" db="EMBL/GenBank/DDBJ databases">
        <authorList>
            <person name="Sun Q."/>
            <person name="Mori K."/>
        </authorList>
    </citation>
    <scope>NUCLEOTIDE SEQUENCE [LARGE SCALE GENOMIC DNA]</scope>
    <source>
        <strain evidence="2 3">NCAIM B.02621</strain>
    </source>
</reference>
<organism evidence="2 3">
    <name type="scientific">Brevundimonas balnearis</name>
    <dbReference type="NCBI Taxonomy" id="1572858"/>
    <lineage>
        <taxon>Bacteria</taxon>
        <taxon>Pseudomonadati</taxon>
        <taxon>Pseudomonadota</taxon>
        <taxon>Alphaproteobacteria</taxon>
        <taxon>Caulobacterales</taxon>
        <taxon>Caulobacteraceae</taxon>
        <taxon>Brevundimonas</taxon>
    </lineage>
</organism>
<dbReference type="Proteomes" id="UP001589906">
    <property type="component" value="Unassembled WGS sequence"/>
</dbReference>
<proteinExistence type="predicted"/>
<protein>
    <recommendedName>
        <fullName evidence="1">DUF7662 domain-containing protein</fullName>
    </recommendedName>
</protein>
<comment type="caution">
    <text evidence="2">The sequence shown here is derived from an EMBL/GenBank/DDBJ whole genome shotgun (WGS) entry which is preliminary data.</text>
</comment>
<evidence type="ECO:0000259" key="1">
    <source>
        <dbReference type="Pfam" id="PF24698"/>
    </source>
</evidence>
<accession>A0ABV6R3P6</accession>
<sequence>MSKYEPLTRFLAGQRTQEVPMTFTEIERVLGFPLPGKASGIRAWWSNNPSNNVMTKAWLAAGYVTERVDMASRRLVFRRDTRSGEPTMTSAAPKGDPDFLERIRARLSGTVTIAPGVDLTDPTGEVWDAETQ</sequence>
<dbReference type="InterPro" id="IPR056079">
    <property type="entry name" value="DUF7662"/>
</dbReference>
<keyword evidence="3" id="KW-1185">Reference proteome</keyword>
<evidence type="ECO:0000313" key="3">
    <source>
        <dbReference type="Proteomes" id="UP001589906"/>
    </source>
</evidence>
<gene>
    <name evidence="2" type="ORF">ACFFGE_10215</name>
</gene>
<name>A0ABV6R3P6_9CAUL</name>